<feature type="region of interest" description="Disordered" evidence="11">
    <location>
        <begin position="152"/>
        <end position="180"/>
    </location>
</feature>
<accession>A0AAN7ZWC7</accession>
<dbReference type="GO" id="GO:0000796">
    <property type="term" value="C:condensin complex"/>
    <property type="evidence" value="ECO:0007669"/>
    <property type="project" value="InterPro"/>
</dbReference>
<evidence type="ECO:0000256" key="4">
    <source>
        <dbReference type="ARBA" id="ARBA00016065"/>
    </source>
</evidence>
<feature type="compositionally biased region" description="Polar residues" evidence="11">
    <location>
        <begin position="168"/>
        <end position="180"/>
    </location>
</feature>
<name>A0AAN7ZWC7_9COLE</name>
<comment type="caution">
    <text evidence="12">The sequence shown here is derived from an EMBL/GenBank/DDBJ whole genome shotgun (WGS) entry which is preliminary data.</text>
</comment>
<dbReference type="GO" id="GO:0007076">
    <property type="term" value="P:mitotic chromosome condensation"/>
    <property type="evidence" value="ECO:0007669"/>
    <property type="project" value="InterPro"/>
</dbReference>
<evidence type="ECO:0000256" key="1">
    <source>
        <dbReference type="ARBA" id="ARBA00004286"/>
    </source>
</evidence>
<keyword evidence="13" id="KW-1185">Reference proteome</keyword>
<dbReference type="Pfam" id="PF05786">
    <property type="entry name" value="Cnd2"/>
    <property type="match status" value="2"/>
</dbReference>
<keyword evidence="6" id="KW-0963">Cytoplasm</keyword>
<evidence type="ECO:0000256" key="7">
    <source>
        <dbReference type="ARBA" id="ARBA00022618"/>
    </source>
</evidence>
<evidence type="ECO:0000256" key="8">
    <source>
        <dbReference type="ARBA" id="ARBA00022776"/>
    </source>
</evidence>
<evidence type="ECO:0000256" key="9">
    <source>
        <dbReference type="ARBA" id="ARBA00023067"/>
    </source>
</evidence>
<dbReference type="PANTHER" id="PTHR13108">
    <property type="entry name" value="CONDENSIN COMPLEX SUBUNIT 2"/>
    <property type="match status" value="1"/>
</dbReference>
<keyword evidence="8" id="KW-0498">Mitosis</keyword>
<dbReference type="InterPro" id="IPR022816">
    <property type="entry name" value="Condensin_barren_su2"/>
</dbReference>
<dbReference type="EMBL" id="JAVRBK010000001">
    <property type="protein sequence ID" value="KAK5649716.1"/>
    <property type="molecule type" value="Genomic_DNA"/>
</dbReference>
<sequence>MSDVNQDENVRNVERRTIFYNPNRLSRIDQSLLPSDKEIKEHFQLCLKLYTENRINAKNVWNLKLIDYLPNVLTQEGNTLLQVAGTSLDVAAKIYGIRVDDVHSDGMRLVSNMLRVNSEQEPGNYYAFRNEHITNNNSQNQAKRNKARRKATISTNPESLLGDIPKLPSTSFQTQSDSSRNMTGNLLTNTIPIDHLGCTPLLLREEKWWQDYNVNKTCSKKKYMCHINKLHSFEICTPFSNFEIDEWDVDREEIDEINEGLDCENAALYELDGSLLNNLDRGNFHEIEQQVDGEVEDIVNFHPKTTGRLANDYSFTSAVKLNNNKVMDRVWAGPSHWKLKYLQPRCSSVTKIYTYINSNDSDRMWNVENVLRDKRTDMRELKKALWKILLTKVAIDQKQLFSEVYAKLPKYLIKKIRNNLTCALTFVSLLHVANEKNLKFEKIGDNDFTIHQQNQFVCEN</sequence>
<evidence type="ECO:0000256" key="3">
    <source>
        <dbReference type="ARBA" id="ARBA00009471"/>
    </source>
</evidence>
<comment type="subcellular location">
    <subcellularLocation>
        <location evidence="1">Chromosome</location>
    </subcellularLocation>
    <subcellularLocation>
        <location evidence="2">Cytoplasm</location>
    </subcellularLocation>
</comment>
<gene>
    <name evidence="12" type="ORF">RI129_000745</name>
</gene>
<evidence type="ECO:0000256" key="10">
    <source>
        <dbReference type="ARBA" id="ARBA00023306"/>
    </source>
</evidence>
<dbReference type="GO" id="GO:0005737">
    <property type="term" value="C:cytoplasm"/>
    <property type="evidence" value="ECO:0007669"/>
    <property type="project" value="UniProtKB-SubCell"/>
</dbReference>
<evidence type="ECO:0000256" key="5">
    <source>
        <dbReference type="ARBA" id="ARBA00022454"/>
    </source>
</evidence>
<keyword evidence="5" id="KW-0158">Chromosome</keyword>
<evidence type="ECO:0000313" key="12">
    <source>
        <dbReference type="EMBL" id="KAK5649716.1"/>
    </source>
</evidence>
<comment type="similarity">
    <text evidence="3">Belongs to the CND2 (condensin subunit 2) family.</text>
</comment>
<reference evidence="12 13" key="1">
    <citation type="journal article" date="2024" name="Insects">
        <title>An Improved Chromosome-Level Genome Assembly of the Firefly Pyrocoelia pectoralis.</title>
        <authorList>
            <person name="Fu X."/>
            <person name="Meyer-Rochow V.B."/>
            <person name="Ballantyne L."/>
            <person name="Zhu X."/>
        </authorList>
    </citation>
    <scope>NUCLEOTIDE SEQUENCE [LARGE SCALE GENOMIC DNA]</scope>
    <source>
        <strain evidence="12">XCY_ONT2</strain>
    </source>
</reference>
<protein>
    <recommendedName>
        <fullName evidence="4">Condensin complex subunit 2</fullName>
    </recommendedName>
</protein>
<keyword evidence="10" id="KW-0131">Cell cycle</keyword>
<dbReference type="GO" id="GO:0051301">
    <property type="term" value="P:cell division"/>
    <property type="evidence" value="ECO:0007669"/>
    <property type="project" value="UniProtKB-KW"/>
</dbReference>
<evidence type="ECO:0000313" key="13">
    <source>
        <dbReference type="Proteomes" id="UP001329430"/>
    </source>
</evidence>
<evidence type="ECO:0000256" key="2">
    <source>
        <dbReference type="ARBA" id="ARBA00004496"/>
    </source>
</evidence>
<evidence type="ECO:0000256" key="11">
    <source>
        <dbReference type="SAM" id="MobiDB-lite"/>
    </source>
</evidence>
<keyword evidence="7" id="KW-0132">Cell division</keyword>
<dbReference type="Proteomes" id="UP001329430">
    <property type="component" value="Chromosome 1"/>
</dbReference>
<dbReference type="AlphaFoldDB" id="A0AAN7ZWC7"/>
<proteinExistence type="inferred from homology"/>
<dbReference type="GO" id="GO:0003682">
    <property type="term" value="F:chromatin binding"/>
    <property type="evidence" value="ECO:0007669"/>
    <property type="project" value="TreeGrafter"/>
</dbReference>
<keyword evidence="9" id="KW-0226">DNA condensation</keyword>
<dbReference type="PANTHER" id="PTHR13108:SF9">
    <property type="entry name" value="CONDENSIN COMPLEX SUBUNIT 2"/>
    <property type="match status" value="1"/>
</dbReference>
<evidence type="ECO:0000256" key="6">
    <source>
        <dbReference type="ARBA" id="ARBA00022490"/>
    </source>
</evidence>
<organism evidence="12 13">
    <name type="scientific">Pyrocoelia pectoralis</name>
    <dbReference type="NCBI Taxonomy" id="417401"/>
    <lineage>
        <taxon>Eukaryota</taxon>
        <taxon>Metazoa</taxon>
        <taxon>Ecdysozoa</taxon>
        <taxon>Arthropoda</taxon>
        <taxon>Hexapoda</taxon>
        <taxon>Insecta</taxon>
        <taxon>Pterygota</taxon>
        <taxon>Neoptera</taxon>
        <taxon>Endopterygota</taxon>
        <taxon>Coleoptera</taxon>
        <taxon>Polyphaga</taxon>
        <taxon>Elateriformia</taxon>
        <taxon>Elateroidea</taxon>
        <taxon>Lampyridae</taxon>
        <taxon>Lampyrinae</taxon>
        <taxon>Pyrocoelia</taxon>
    </lineage>
</organism>